<dbReference type="PANTHER" id="PTHR43132:SF2">
    <property type="entry name" value="ARSENICAL RESISTANCE OPERON REPRESSOR ARSR-RELATED"/>
    <property type="match status" value="1"/>
</dbReference>
<dbReference type="SMART" id="SM00419">
    <property type="entry name" value="HTH_CRP"/>
    <property type="match status" value="1"/>
</dbReference>
<dbReference type="SUPFAM" id="SSF46785">
    <property type="entry name" value="Winged helix' DNA-binding domain"/>
    <property type="match status" value="1"/>
</dbReference>
<dbReference type="PROSITE" id="PS50987">
    <property type="entry name" value="HTH_ARSR_2"/>
    <property type="match status" value="1"/>
</dbReference>
<keyword evidence="2" id="KW-0238">DNA-binding</keyword>
<dbReference type="EMBL" id="AEEG01000007">
    <property type="protein sequence ID" value="EFL95185.1"/>
    <property type="molecule type" value="Genomic_DNA"/>
</dbReference>
<protein>
    <submittedName>
        <fullName evidence="5">Transcriptional regulator, ArsR family</fullName>
    </submittedName>
</protein>
<reference evidence="5" key="1">
    <citation type="submission" date="2010-07" db="EMBL/GenBank/DDBJ databases">
        <authorList>
            <person name="Muzny D."/>
            <person name="Qin X."/>
            <person name="Deng J."/>
            <person name="Jiang H."/>
            <person name="Liu Y."/>
            <person name="Qu J."/>
            <person name="Song X.-Z."/>
            <person name="Zhang L."/>
            <person name="Thornton R."/>
            <person name="Coyle M."/>
            <person name="Francisco L."/>
            <person name="Jackson L."/>
            <person name="Javaid M."/>
            <person name="Korchina V."/>
            <person name="Kovar C."/>
            <person name="Mata R."/>
            <person name="Mathew T."/>
            <person name="Ngo R."/>
            <person name="Nguyen L."/>
            <person name="Nguyen N."/>
            <person name="Okwuonu G."/>
            <person name="Ongeri F."/>
            <person name="Pham C."/>
            <person name="Simmons D."/>
            <person name="Wilczek-Boney K."/>
            <person name="Hale W."/>
            <person name="Jakkamsetti A."/>
            <person name="Pham P."/>
            <person name="Ruth R."/>
            <person name="San Lucas F."/>
            <person name="Warren J."/>
            <person name="Zhang J."/>
            <person name="Zhao Z."/>
            <person name="Zhou C."/>
            <person name="Zhu D."/>
            <person name="Lee S."/>
            <person name="Bess C."/>
            <person name="Blankenburg K."/>
            <person name="Forbes L."/>
            <person name="Fu Q."/>
            <person name="Gubbala S."/>
            <person name="Hirani K."/>
            <person name="Jayaseelan J.C."/>
            <person name="Lara F."/>
            <person name="Munidasa M."/>
            <person name="Palculict T."/>
            <person name="Patil S."/>
            <person name="Pu L.-L."/>
            <person name="Saada N."/>
            <person name="Tang L."/>
            <person name="Weissenberger G."/>
            <person name="Zhu Y."/>
            <person name="Hemphill L."/>
            <person name="Shang Y."/>
            <person name="Youmans B."/>
            <person name="Ayvaz T."/>
            <person name="Ross M."/>
            <person name="Santibanez J."/>
            <person name="Aqrawi P."/>
            <person name="Gross S."/>
            <person name="Joshi V."/>
            <person name="Fowler G."/>
            <person name="Nazareth L."/>
            <person name="Reid J."/>
            <person name="Worley K."/>
            <person name="Petrosino J."/>
            <person name="Highlander S."/>
            <person name="Gibbs R."/>
        </authorList>
    </citation>
    <scope>NUCLEOTIDE SEQUENCE [LARGE SCALE GENOMIC DNA]</scope>
    <source>
        <strain evidence="5">DSM 20284</strain>
    </source>
</reference>
<dbReference type="InterPro" id="IPR051011">
    <property type="entry name" value="Metal_resp_trans_reg"/>
</dbReference>
<dbReference type="PRINTS" id="PR00778">
    <property type="entry name" value="HTHARSR"/>
</dbReference>
<dbReference type="InterPro" id="IPR001845">
    <property type="entry name" value="HTH_ArsR_DNA-bd_dom"/>
</dbReference>
<dbReference type="eggNOG" id="COG4189">
    <property type="taxonomic scope" value="Bacteria"/>
</dbReference>
<dbReference type="PANTHER" id="PTHR43132">
    <property type="entry name" value="ARSENICAL RESISTANCE OPERON REPRESSOR ARSR-RELATED"/>
    <property type="match status" value="1"/>
</dbReference>
<organism evidence="5 6">
    <name type="scientific">Pediococcus acidilactici DSM 20284</name>
    <dbReference type="NCBI Taxonomy" id="862514"/>
    <lineage>
        <taxon>Bacteria</taxon>
        <taxon>Bacillati</taxon>
        <taxon>Bacillota</taxon>
        <taxon>Bacilli</taxon>
        <taxon>Lactobacillales</taxon>
        <taxon>Lactobacillaceae</taxon>
        <taxon>Pediococcus</taxon>
        <taxon>Pediococcus acidilactici group</taxon>
    </lineage>
</organism>
<sequence>MEGHMQLDISDASLKVYEALASSVRLQIIRLLSDQPMSVQELAEALNLSSPIVTKHLNKLAEAEIIHSKRQGHQKVSSLRVDTIDIKFPRQIYPTFSVHKTGIPIGHYTEFSVKPSCGLAGPDGYIGNVDNPKYFMLPERMNAGMIWFNDGYVEYQTPNFINIDEHLEMLDLSMELGSEFPFSNNTWPSDITFSINGKEIGTWRSPGDFSDVRGKYTPDWVPDNVNQYGILKTLRITDHGTYLDGQPFTEVCLADLPVNKDVWTIRFEIKPDAKKSGGCTIFGEGFGNYDQNIELSAFYS</sequence>
<dbReference type="SMART" id="SM00418">
    <property type="entry name" value="HTH_ARSR"/>
    <property type="match status" value="1"/>
</dbReference>
<dbReference type="CDD" id="cd00090">
    <property type="entry name" value="HTH_ARSR"/>
    <property type="match status" value="1"/>
</dbReference>
<keyword evidence="1" id="KW-0805">Transcription regulation</keyword>
<feature type="domain" description="HTH arsR-type" evidence="4">
    <location>
        <begin position="5"/>
        <end position="99"/>
    </location>
</feature>
<comment type="caution">
    <text evidence="5">The sequence shown here is derived from an EMBL/GenBank/DDBJ whole genome shotgun (WGS) entry which is preliminary data.</text>
</comment>
<dbReference type="Proteomes" id="UP000004470">
    <property type="component" value="Unassembled WGS sequence"/>
</dbReference>
<dbReference type="Pfam" id="PF01022">
    <property type="entry name" value="HTH_5"/>
    <property type="match status" value="1"/>
</dbReference>
<dbReference type="Gene3D" id="1.10.10.10">
    <property type="entry name" value="Winged helix-like DNA-binding domain superfamily/Winged helix DNA-binding domain"/>
    <property type="match status" value="1"/>
</dbReference>
<keyword evidence="6" id="KW-1185">Reference proteome</keyword>
<gene>
    <name evidence="5" type="ORF">HMPREF0623_1497</name>
</gene>
<dbReference type="GO" id="GO:0003677">
    <property type="term" value="F:DNA binding"/>
    <property type="evidence" value="ECO:0007669"/>
    <property type="project" value="UniProtKB-KW"/>
</dbReference>
<proteinExistence type="predicted"/>
<accession>E0NHH4</accession>
<evidence type="ECO:0000313" key="6">
    <source>
        <dbReference type="Proteomes" id="UP000004470"/>
    </source>
</evidence>
<keyword evidence="3" id="KW-0804">Transcription</keyword>
<dbReference type="InterPro" id="IPR036388">
    <property type="entry name" value="WH-like_DNA-bd_sf"/>
</dbReference>
<dbReference type="HOGENOM" id="CLU_902760_0_0_9"/>
<evidence type="ECO:0000256" key="2">
    <source>
        <dbReference type="ARBA" id="ARBA00023125"/>
    </source>
</evidence>
<dbReference type="InterPro" id="IPR012318">
    <property type="entry name" value="HTH_CRP"/>
</dbReference>
<dbReference type="InterPro" id="IPR036390">
    <property type="entry name" value="WH_DNA-bd_sf"/>
</dbReference>
<dbReference type="AlphaFoldDB" id="E0NHH4"/>
<evidence type="ECO:0000256" key="1">
    <source>
        <dbReference type="ARBA" id="ARBA00023015"/>
    </source>
</evidence>
<dbReference type="InterPro" id="IPR011991">
    <property type="entry name" value="ArsR-like_HTH"/>
</dbReference>
<evidence type="ECO:0000259" key="4">
    <source>
        <dbReference type="PROSITE" id="PS50987"/>
    </source>
</evidence>
<evidence type="ECO:0000313" key="5">
    <source>
        <dbReference type="EMBL" id="EFL95185.1"/>
    </source>
</evidence>
<dbReference type="GO" id="GO:0003700">
    <property type="term" value="F:DNA-binding transcription factor activity"/>
    <property type="evidence" value="ECO:0007669"/>
    <property type="project" value="InterPro"/>
</dbReference>
<dbReference type="NCBIfam" id="NF033788">
    <property type="entry name" value="HTH_metalloreg"/>
    <property type="match status" value="1"/>
</dbReference>
<name>E0NHH4_PEDAC</name>
<evidence type="ECO:0000256" key="3">
    <source>
        <dbReference type="ARBA" id="ARBA00023163"/>
    </source>
</evidence>